<dbReference type="EMBL" id="VLJV01000001">
    <property type="protein sequence ID" value="TWH18299.1"/>
    <property type="molecule type" value="Genomic_DNA"/>
</dbReference>
<reference evidence="3 4" key="1">
    <citation type="submission" date="2019-07" db="EMBL/GenBank/DDBJ databases">
        <title>R&amp;d 2014.</title>
        <authorList>
            <person name="Klenk H.-P."/>
        </authorList>
    </citation>
    <scope>NUCLEOTIDE SEQUENCE [LARGE SCALE GENOMIC DNA]</scope>
    <source>
        <strain evidence="3 4">DSM 43194</strain>
    </source>
</reference>
<dbReference type="Gene3D" id="3.90.550.10">
    <property type="entry name" value="Spore Coat Polysaccharide Biosynthesis Protein SpsA, Chain A"/>
    <property type="match status" value="1"/>
</dbReference>
<keyword evidence="2 3" id="KW-0548">Nucleotidyltransferase</keyword>
<sequence length="238" mass="24759">MLVPVMRGNAAGVVLASGSGSRVGAAVNKVYLPMAGRHVLTWSLDAFASVPDIGVLVLVTRPGDRDLVDAVRAETTATDLEIVHGGQTRQDSELAALRSLAGRISDGTVDTVLIHDGARPLVRPELIAGVLDHARAHGGAIPALEADDVVAVTPEGAVASEPGPGRNVRVQTPQGFRARPLLEAYENAAREGFVGTDTASCMERFSAVPVGCVAGEAENIKVTYPHDLAIAEHVLATR</sequence>
<dbReference type="Proteomes" id="UP000317303">
    <property type="component" value="Unassembled WGS sequence"/>
</dbReference>
<dbReference type="InterPro" id="IPR034683">
    <property type="entry name" value="IspD/TarI"/>
</dbReference>
<dbReference type="InterPro" id="IPR050088">
    <property type="entry name" value="IspD/TarI_cytidylyltransf_bact"/>
</dbReference>
<dbReference type="SUPFAM" id="SSF53448">
    <property type="entry name" value="Nucleotide-diphospho-sugar transferases"/>
    <property type="match status" value="1"/>
</dbReference>
<name>A0A660C9S7_9PSEU</name>
<dbReference type="Pfam" id="PF01128">
    <property type="entry name" value="IspD"/>
    <property type="match status" value="1"/>
</dbReference>
<dbReference type="AlphaFoldDB" id="A0A660C9S7"/>
<organism evidence="3 4">
    <name type="scientific">Prauserella rugosa</name>
    <dbReference type="NCBI Taxonomy" id="43354"/>
    <lineage>
        <taxon>Bacteria</taxon>
        <taxon>Bacillati</taxon>
        <taxon>Actinomycetota</taxon>
        <taxon>Actinomycetes</taxon>
        <taxon>Pseudonocardiales</taxon>
        <taxon>Pseudonocardiaceae</taxon>
        <taxon>Prauserella</taxon>
    </lineage>
</organism>
<dbReference type="GO" id="GO:0050518">
    <property type="term" value="F:2-C-methyl-D-erythritol 4-phosphate cytidylyltransferase activity"/>
    <property type="evidence" value="ECO:0007669"/>
    <property type="project" value="TreeGrafter"/>
</dbReference>
<dbReference type="InterPro" id="IPR018294">
    <property type="entry name" value="ISPD_synthase_CS"/>
</dbReference>
<evidence type="ECO:0000313" key="4">
    <source>
        <dbReference type="Proteomes" id="UP000317303"/>
    </source>
</evidence>
<proteinExistence type="predicted"/>
<dbReference type="InterPro" id="IPR029044">
    <property type="entry name" value="Nucleotide-diphossugar_trans"/>
</dbReference>
<dbReference type="PROSITE" id="PS01295">
    <property type="entry name" value="ISPD"/>
    <property type="match status" value="1"/>
</dbReference>
<protein>
    <submittedName>
        <fullName evidence="3">2-C-methyl-D-erythritol 4-phosphate cytidylyltransferase</fullName>
    </submittedName>
</protein>
<keyword evidence="1 3" id="KW-0808">Transferase</keyword>
<evidence type="ECO:0000256" key="1">
    <source>
        <dbReference type="ARBA" id="ARBA00022679"/>
    </source>
</evidence>
<comment type="caution">
    <text evidence="3">The sequence shown here is derived from an EMBL/GenBank/DDBJ whole genome shotgun (WGS) entry which is preliminary data.</text>
</comment>
<dbReference type="CDD" id="cd02516">
    <property type="entry name" value="CDP-ME_synthetase"/>
    <property type="match status" value="1"/>
</dbReference>
<evidence type="ECO:0000256" key="2">
    <source>
        <dbReference type="ARBA" id="ARBA00022695"/>
    </source>
</evidence>
<gene>
    <name evidence="3" type="ORF">JD82_00115</name>
</gene>
<evidence type="ECO:0000313" key="3">
    <source>
        <dbReference type="EMBL" id="TWH18299.1"/>
    </source>
</evidence>
<keyword evidence="4" id="KW-1185">Reference proteome</keyword>
<dbReference type="PANTHER" id="PTHR32125:SF4">
    <property type="entry name" value="2-C-METHYL-D-ERYTHRITOL 4-PHOSPHATE CYTIDYLYLTRANSFERASE, CHLOROPLASTIC"/>
    <property type="match status" value="1"/>
</dbReference>
<dbReference type="GO" id="GO:0008299">
    <property type="term" value="P:isoprenoid biosynthetic process"/>
    <property type="evidence" value="ECO:0007669"/>
    <property type="project" value="InterPro"/>
</dbReference>
<accession>A0A660C9S7</accession>
<dbReference type="PANTHER" id="PTHR32125">
    <property type="entry name" value="2-C-METHYL-D-ERYTHRITOL 4-PHOSPHATE CYTIDYLYLTRANSFERASE, CHLOROPLASTIC"/>
    <property type="match status" value="1"/>
</dbReference>